<accession>A0A061AEE2</accession>
<keyword evidence="6" id="KW-1185">Reference proteome</keyword>
<keyword evidence="5" id="KW-0647">Proteasome</keyword>
<evidence type="ECO:0000256" key="1">
    <source>
        <dbReference type="ARBA" id="ARBA00023186"/>
    </source>
</evidence>
<dbReference type="STRING" id="5286.A0A061AEE2"/>
<reference evidence="5 7" key="3">
    <citation type="journal article" date="2018" name="Elife">
        <title>Functional genomics of lipid metabolism in the oleaginous yeast Rhodosporidium toruloides.</title>
        <authorList>
            <person name="Coradetti S.T."/>
            <person name="Pinel D."/>
            <person name="Geiselman G."/>
            <person name="Ito M."/>
            <person name="Mondo S."/>
            <person name="Reilly M.C."/>
            <person name="Cheng Y.F."/>
            <person name="Bauer S."/>
            <person name="Grigoriev I."/>
            <person name="Gladden J.M."/>
            <person name="Simmons B.A."/>
            <person name="Brem R."/>
            <person name="Arkin A.P."/>
            <person name="Skerker J.M."/>
        </authorList>
    </citation>
    <scope>NUCLEOTIDE SEQUENCE [LARGE SCALE GENOMIC DNA]</scope>
    <source>
        <strain evidence="5 7">NBRC 0880</strain>
    </source>
</reference>
<gene>
    <name evidence="4" type="primary">FGENESH: predicted gene_10.329</name>
    <name evidence="5" type="ORF">AAT19DRAFT_9679</name>
    <name evidence="4" type="ORF">BN2166_0054920</name>
    <name evidence="3" type="ORF">RHTO0S_01e00386g</name>
</gene>
<dbReference type="AlphaFoldDB" id="A0A061AEE2"/>
<dbReference type="EMBL" id="LK052936">
    <property type="protein sequence ID" value="CDR35489.1"/>
    <property type="molecule type" value="Genomic_DNA"/>
</dbReference>
<dbReference type="PANTHER" id="PTHR12828">
    <property type="entry name" value="PROTEASOME MATURATION PROTEIN UMP1"/>
    <property type="match status" value="1"/>
</dbReference>
<dbReference type="Pfam" id="PF05348">
    <property type="entry name" value="UMP1"/>
    <property type="match status" value="1"/>
</dbReference>
<evidence type="ECO:0000313" key="5">
    <source>
        <dbReference type="EMBL" id="PRQ72340.1"/>
    </source>
</evidence>
<comment type="similarity">
    <text evidence="2">Belongs to the POMP/UMP1 family.</text>
</comment>
<dbReference type="GO" id="GO:0005737">
    <property type="term" value="C:cytoplasm"/>
    <property type="evidence" value="ECO:0007669"/>
    <property type="project" value="TreeGrafter"/>
</dbReference>
<evidence type="ECO:0000256" key="2">
    <source>
        <dbReference type="ARBA" id="ARBA00043974"/>
    </source>
</evidence>
<sequence length="155" mass="16982">MEPSLALVPPSQPTHSHVSLATSATSQGLHDTLAHGLRSVAVDVAEKHPLENRLKSWDATRETLQMTLERNMYGLHAPVRLQMERQLVSSAPTPLSLGLPGMGFTKPGGNVHLDVLMGRDEEITPEDVLIDRAQSSSTAVTGNFHQMMERRMNLV</sequence>
<evidence type="ECO:0000313" key="3">
    <source>
        <dbReference type="EMBL" id="CDR35489.1"/>
    </source>
</evidence>
<evidence type="ECO:0000313" key="7">
    <source>
        <dbReference type="Proteomes" id="UP000239560"/>
    </source>
</evidence>
<dbReference type="PANTHER" id="PTHR12828:SF3">
    <property type="entry name" value="PROTEASOME MATURATION PROTEIN"/>
    <property type="match status" value="1"/>
</dbReference>
<keyword evidence="1" id="KW-0143">Chaperone</keyword>
<proteinExistence type="inferred from homology"/>
<evidence type="ECO:0000313" key="4">
    <source>
        <dbReference type="EMBL" id="CTR09631.1"/>
    </source>
</evidence>
<dbReference type="OMA" id="YDTMTNG"/>
<protein>
    <submittedName>
        <fullName evidence="4">FGENESH: predicted gene_10.329 protein</fullName>
    </submittedName>
    <submittedName>
        <fullName evidence="5">Proteasome maturation factor UMP1</fullName>
    </submittedName>
    <submittedName>
        <fullName evidence="3">RHTO0S01e00386g1_1</fullName>
    </submittedName>
</protein>
<reference evidence="3" key="1">
    <citation type="journal article" date="2014" name="Genome Announc.">
        <title>Draft genome sequence of Rhodosporidium toruloides CECT1137, an oleaginous yeast of biotechnological interest.</title>
        <authorList>
            <person name="Morin N."/>
            <person name="Calcas X."/>
            <person name="Devillers H."/>
            <person name="Durrens P."/>
            <person name="Sherman D.J."/>
            <person name="Nicaud J.-M."/>
            <person name="Neuveglise C."/>
        </authorList>
    </citation>
    <scope>NUCLEOTIDE SEQUENCE</scope>
    <source>
        <strain evidence="3">CECT1137</strain>
    </source>
</reference>
<reference evidence="4 6" key="2">
    <citation type="submission" date="2015-07" db="EMBL/GenBank/DDBJ databases">
        <authorList>
            <person name="Cajimat M.N.B."/>
            <person name="Milazzo M.L."/>
            <person name="Fulhorst C.F."/>
        </authorList>
    </citation>
    <scope>NUCLEOTIDE SEQUENCE [LARGE SCALE GENOMIC DNA]</scope>
    <source>
        <strain evidence="4">Single colony</strain>
    </source>
</reference>
<dbReference type="EMBL" id="LCTV02000010">
    <property type="protein sequence ID" value="PRQ72340.1"/>
    <property type="molecule type" value="Genomic_DNA"/>
</dbReference>
<name>A0A061AEE2_RHOTO</name>
<dbReference type="GO" id="GO:0000502">
    <property type="term" value="C:proteasome complex"/>
    <property type="evidence" value="ECO:0007669"/>
    <property type="project" value="UniProtKB-KW"/>
</dbReference>
<dbReference type="GO" id="GO:0005634">
    <property type="term" value="C:nucleus"/>
    <property type="evidence" value="ECO:0007669"/>
    <property type="project" value="TreeGrafter"/>
</dbReference>
<dbReference type="EMBL" id="CWKI01000010">
    <property type="protein sequence ID" value="CTR09631.1"/>
    <property type="molecule type" value="Genomic_DNA"/>
</dbReference>
<dbReference type="OrthoDB" id="15001at2759"/>
<dbReference type="InterPro" id="IPR008012">
    <property type="entry name" value="Ump1"/>
</dbReference>
<organism evidence="3">
    <name type="scientific">Rhodotorula toruloides</name>
    <name type="common">Yeast</name>
    <name type="synonym">Rhodosporidium toruloides</name>
    <dbReference type="NCBI Taxonomy" id="5286"/>
    <lineage>
        <taxon>Eukaryota</taxon>
        <taxon>Fungi</taxon>
        <taxon>Dikarya</taxon>
        <taxon>Basidiomycota</taxon>
        <taxon>Pucciniomycotina</taxon>
        <taxon>Microbotryomycetes</taxon>
        <taxon>Sporidiobolales</taxon>
        <taxon>Sporidiobolaceae</taxon>
        <taxon>Rhodotorula</taxon>
    </lineage>
</organism>
<dbReference type="Proteomes" id="UP000199069">
    <property type="component" value="Unassembled WGS sequence"/>
</dbReference>
<dbReference type="GO" id="GO:0043248">
    <property type="term" value="P:proteasome assembly"/>
    <property type="evidence" value="ECO:0007669"/>
    <property type="project" value="InterPro"/>
</dbReference>
<dbReference type="Proteomes" id="UP000239560">
    <property type="component" value="Unassembled WGS sequence"/>
</dbReference>
<evidence type="ECO:0000313" key="6">
    <source>
        <dbReference type="Proteomes" id="UP000199069"/>
    </source>
</evidence>